<sequence>MAEITIEIPIINRKVPVTNVGILIAMGERKNKIIRNKESNFCECVCEYN</sequence>
<reference evidence="1" key="1">
    <citation type="journal article" date="2014" name="Front. Microbiol.">
        <title>High frequency of phylogenetically diverse reductive dehalogenase-homologous genes in deep subseafloor sedimentary metagenomes.</title>
        <authorList>
            <person name="Kawai M."/>
            <person name="Futagami T."/>
            <person name="Toyoda A."/>
            <person name="Takaki Y."/>
            <person name="Nishi S."/>
            <person name="Hori S."/>
            <person name="Arai W."/>
            <person name="Tsubouchi T."/>
            <person name="Morono Y."/>
            <person name="Uchiyama I."/>
            <person name="Ito T."/>
            <person name="Fujiyama A."/>
            <person name="Inagaki F."/>
            <person name="Takami H."/>
        </authorList>
    </citation>
    <scope>NUCLEOTIDE SEQUENCE</scope>
    <source>
        <strain evidence="1">Expedition CK06-06</strain>
    </source>
</reference>
<evidence type="ECO:0000313" key="1">
    <source>
        <dbReference type="EMBL" id="GAH05007.1"/>
    </source>
</evidence>
<name>X1CBW6_9ZZZZ</name>
<dbReference type="AlphaFoldDB" id="X1CBW6"/>
<dbReference type="EMBL" id="BART01020630">
    <property type="protein sequence ID" value="GAH05007.1"/>
    <property type="molecule type" value="Genomic_DNA"/>
</dbReference>
<comment type="caution">
    <text evidence="1">The sequence shown here is derived from an EMBL/GenBank/DDBJ whole genome shotgun (WGS) entry which is preliminary data.</text>
</comment>
<gene>
    <name evidence="1" type="ORF">S01H4_38272</name>
</gene>
<proteinExistence type="predicted"/>
<accession>X1CBW6</accession>
<protein>
    <submittedName>
        <fullName evidence="1">Uncharacterized protein</fullName>
    </submittedName>
</protein>
<organism evidence="1">
    <name type="scientific">marine sediment metagenome</name>
    <dbReference type="NCBI Taxonomy" id="412755"/>
    <lineage>
        <taxon>unclassified sequences</taxon>
        <taxon>metagenomes</taxon>
        <taxon>ecological metagenomes</taxon>
    </lineage>
</organism>